<protein>
    <submittedName>
        <fullName evidence="1">Uncharacterized protein</fullName>
    </submittedName>
</protein>
<dbReference type="AlphaFoldDB" id="A0A9X9LQH1"/>
<evidence type="ECO:0000313" key="2">
    <source>
        <dbReference type="Proteomes" id="UP000269945"/>
    </source>
</evidence>
<dbReference type="EMBL" id="CYRY02011255">
    <property type="protein sequence ID" value="VCW79056.1"/>
    <property type="molecule type" value="Genomic_DNA"/>
</dbReference>
<accession>A0A9X9LQH1</accession>
<feature type="non-terminal residue" evidence="1">
    <location>
        <position position="37"/>
    </location>
</feature>
<reference evidence="1 2" key="1">
    <citation type="submission" date="2018-10" db="EMBL/GenBank/DDBJ databases">
        <authorList>
            <person name="Ekblom R."/>
            <person name="Jareborg N."/>
        </authorList>
    </citation>
    <scope>NUCLEOTIDE SEQUENCE [LARGE SCALE GENOMIC DNA]</scope>
    <source>
        <tissue evidence="1">Muscle</tissue>
    </source>
</reference>
<organism evidence="1 2">
    <name type="scientific">Gulo gulo</name>
    <name type="common">Wolverine</name>
    <name type="synonym">Gluton</name>
    <dbReference type="NCBI Taxonomy" id="48420"/>
    <lineage>
        <taxon>Eukaryota</taxon>
        <taxon>Metazoa</taxon>
        <taxon>Chordata</taxon>
        <taxon>Craniata</taxon>
        <taxon>Vertebrata</taxon>
        <taxon>Euteleostomi</taxon>
        <taxon>Mammalia</taxon>
        <taxon>Eutheria</taxon>
        <taxon>Laurasiatheria</taxon>
        <taxon>Carnivora</taxon>
        <taxon>Caniformia</taxon>
        <taxon>Musteloidea</taxon>
        <taxon>Mustelidae</taxon>
        <taxon>Guloninae</taxon>
        <taxon>Gulo</taxon>
    </lineage>
</organism>
<sequence>MKTLQKQHGDTFTVLLGGKYITFILDPFQYQLVMKSH</sequence>
<evidence type="ECO:0000313" key="1">
    <source>
        <dbReference type="EMBL" id="VCW79056.1"/>
    </source>
</evidence>
<keyword evidence="2" id="KW-1185">Reference proteome</keyword>
<gene>
    <name evidence="1" type="ORF">BN2614_LOCUS2</name>
</gene>
<name>A0A9X9LQH1_GULGU</name>
<comment type="caution">
    <text evidence="1">The sequence shown here is derived from an EMBL/GenBank/DDBJ whole genome shotgun (WGS) entry which is preliminary data.</text>
</comment>
<dbReference type="Proteomes" id="UP000269945">
    <property type="component" value="Unassembled WGS sequence"/>
</dbReference>
<proteinExistence type="predicted"/>